<keyword evidence="2" id="KW-0560">Oxidoreductase</keyword>
<dbReference type="EMBL" id="JBHSEF010000010">
    <property type="protein sequence ID" value="MFC4354230.1"/>
    <property type="molecule type" value="Genomic_DNA"/>
</dbReference>
<dbReference type="InterPro" id="IPR008972">
    <property type="entry name" value="Cupredoxin"/>
</dbReference>
<evidence type="ECO:0000313" key="7">
    <source>
        <dbReference type="Proteomes" id="UP001595733"/>
    </source>
</evidence>
<evidence type="ECO:0000259" key="4">
    <source>
        <dbReference type="Pfam" id="PF07731"/>
    </source>
</evidence>
<name>A0ABV8USJ3_9BACL</name>
<evidence type="ECO:0000256" key="2">
    <source>
        <dbReference type="ARBA" id="ARBA00023002"/>
    </source>
</evidence>
<dbReference type="Proteomes" id="UP001595733">
    <property type="component" value="Unassembled WGS sequence"/>
</dbReference>
<feature type="domain" description="Plastocyanin-like" evidence="5">
    <location>
        <begin position="57"/>
        <end position="152"/>
    </location>
</feature>
<dbReference type="PROSITE" id="PS00080">
    <property type="entry name" value="MULTICOPPER_OXIDASE2"/>
    <property type="match status" value="1"/>
</dbReference>
<gene>
    <name evidence="6" type="ORF">ACFO0S_03975</name>
</gene>
<keyword evidence="7" id="KW-1185">Reference proteome</keyword>
<organism evidence="6 7">
    <name type="scientific">Chryseomicrobium palamuruense</name>
    <dbReference type="NCBI Taxonomy" id="682973"/>
    <lineage>
        <taxon>Bacteria</taxon>
        <taxon>Bacillati</taxon>
        <taxon>Bacillota</taxon>
        <taxon>Bacilli</taxon>
        <taxon>Bacillales</taxon>
        <taxon>Caryophanaceae</taxon>
        <taxon>Chryseomicrobium</taxon>
    </lineage>
</organism>
<keyword evidence="1" id="KW-0479">Metal-binding</keyword>
<evidence type="ECO:0000256" key="1">
    <source>
        <dbReference type="ARBA" id="ARBA00022723"/>
    </source>
</evidence>
<dbReference type="Pfam" id="PF07732">
    <property type="entry name" value="Cu-oxidase_3"/>
    <property type="match status" value="1"/>
</dbReference>
<dbReference type="InterPro" id="IPR002355">
    <property type="entry name" value="Cu_oxidase_Cu_BS"/>
</dbReference>
<evidence type="ECO:0000313" key="6">
    <source>
        <dbReference type="EMBL" id="MFC4354230.1"/>
    </source>
</evidence>
<dbReference type="Gene3D" id="2.60.40.420">
    <property type="entry name" value="Cupredoxins - blue copper proteins"/>
    <property type="match status" value="5"/>
</dbReference>
<feature type="domain" description="Plastocyanin-like" evidence="4">
    <location>
        <begin position="1091"/>
        <end position="1140"/>
    </location>
</feature>
<dbReference type="InterPro" id="IPR011706">
    <property type="entry name" value="Cu-oxidase_C"/>
</dbReference>
<feature type="region of interest" description="Disordered" evidence="3">
    <location>
        <begin position="372"/>
        <end position="391"/>
    </location>
</feature>
<evidence type="ECO:0000256" key="3">
    <source>
        <dbReference type="SAM" id="MobiDB-lite"/>
    </source>
</evidence>
<evidence type="ECO:0000259" key="5">
    <source>
        <dbReference type="Pfam" id="PF07732"/>
    </source>
</evidence>
<proteinExistence type="predicted"/>
<accession>A0ABV8USJ3</accession>
<protein>
    <submittedName>
        <fullName evidence="6">Multicopper oxidase domain-containing protein</fullName>
    </submittedName>
</protein>
<dbReference type="Pfam" id="PF07731">
    <property type="entry name" value="Cu-oxidase_2"/>
    <property type="match status" value="1"/>
</dbReference>
<dbReference type="SUPFAM" id="SSF49503">
    <property type="entry name" value="Cupredoxins"/>
    <property type="match status" value="6"/>
</dbReference>
<dbReference type="RefSeq" id="WP_378140450.1">
    <property type="nucleotide sequence ID" value="NZ_JBHSEF010000010.1"/>
</dbReference>
<reference evidence="7" key="1">
    <citation type="journal article" date="2019" name="Int. J. Syst. Evol. Microbiol.">
        <title>The Global Catalogue of Microorganisms (GCM) 10K type strain sequencing project: providing services to taxonomists for standard genome sequencing and annotation.</title>
        <authorList>
            <consortium name="The Broad Institute Genomics Platform"/>
            <consortium name="The Broad Institute Genome Sequencing Center for Infectious Disease"/>
            <person name="Wu L."/>
            <person name="Ma J."/>
        </authorList>
    </citation>
    <scope>NUCLEOTIDE SEQUENCE [LARGE SCALE GENOMIC DNA]</scope>
    <source>
        <strain evidence="7">CCUG 50353</strain>
    </source>
</reference>
<sequence>MKRFFHIVAIPIRIVLNQFGDHNPNGMMYVLKENERKVKRLVKKNPFTPVDLVQPLMIRANAGDEIEILFENKLPVAAGIHIEEADYDVMDSDGAEVGFNRSSLVKKGKKTTYRFRVNRPGTYPFSDLGNPSSSENGSNGNGLFGAIFVQKKGSWWTHPETGGPITSGPFADIHHPFLPSFREYGWVFHDEMETDDLTGNKPIHPMTNEQSESTHAVNYRYEPLGNRKKLIDEGVVCPECDGEEVHHDSWVFGDPATPILRGYKGDPAVVRLVHSGVKETHVFHYHVHQWLKDPSNSDSEIIDAQSISPQSWYDVEPLYGLGSLQGAIGDAIIHCHLYPHFEAGMWGMNRIFDTLQDGTQYYPDGTRIKALKPLPDRPLPPKPTKDKPGFPNFIPGKPGFKAPRPPLGIAGGRGLTELERKAAIANPRPGAVFTDPCGFNSEAPVIEYNVSAIELPIIYNRQGWHDPKGRIFVLDEDLEAVLKGEKEPEPLVLHATAGTCVRIHFTNRFPEIAGGDVFQLFTRTYEAGFHIHFLKFDILVNDGGNVGWNYDSSVLEGQTITYEYYADVELKAWFFHDHLFAAHHQQHGVFGAGVIHPRFARFLNSKTREPVFKGTEITVVHPFIPDYRDFSLFAQDFTLLYERDGTPIQPPDYPGSQDDPGVFGVNYTCEPLKFRLNGPVDPAYSFSSYVHGDPITPVFHCYKGDPLRIRLIQGAHEESHSFHVHGMRWKAERPDIETRFESQKHIGISESFTLETYATHAGDYLWTFATEEDLWNGLWGLIRAFDEPVEGLISLTDQLPPCEPVSLLLREPDGIPPVKAEVIGSPAPAEAPLRRFDITAFHMPLTYSKQGEHDPYGIIFAHTEDIESILNGQKAPEPLILRVNAGKEVEIHLTNALTPGRFPYPDGIWPYPEVKEQAFYPPSLRISLHPQLVLADVKTSSGETAGFNFDQSAGPGESVTYRWYIDHAFGSSGLWDMTDIRNHRSLGTFGILIAEPRGTEVLNPTSLTEDRKASSIVLKHPFLPSTREFVLVMHDGVRLEDKNGKLIVDPADGILGESDEEDLFDTYDQGSRGFNYRTERLVRRLAENSDPARLFSSKEHGDPTTPVFEAYPGDPVTIRLVNPSERRRAHTFHLHGHYWNTDAMDLTSQVKSFDGPIITGHSADLKLHYGAGGWNGLSGDYLYRSGNIRWDLELGMWGILRVYERMQKHFPPLKKNKDDSQ</sequence>
<comment type="caution">
    <text evidence="6">The sequence shown here is derived from an EMBL/GenBank/DDBJ whole genome shotgun (WGS) entry which is preliminary data.</text>
</comment>
<dbReference type="InterPro" id="IPR011707">
    <property type="entry name" value="Cu-oxidase-like_N"/>
</dbReference>